<evidence type="ECO:0000313" key="1">
    <source>
        <dbReference type="EMBL" id="EOA17771.1"/>
    </source>
</evidence>
<dbReference type="OrthoDB" id="10266771at2759"/>
<name>R0F824_9BRAS</name>
<dbReference type="EMBL" id="KB870811">
    <property type="protein sequence ID" value="EOA17770.1"/>
    <property type="molecule type" value="Genomic_DNA"/>
</dbReference>
<sequence length="77" mass="8958">MPTIGKLFYHEFTWFSPVDKTRTYLVSTLMIALSVLWLSNKTSFNISVSPHQTLPPFRARGRRSFLTKQKLRTAQVL</sequence>
<proteinExistence type="predicted"/>
<protein>
    <submittedName>
        <fullName evidence="1">Uncharacterized protein</fullName>
    </submittedName>
</protein>
<accession>R0F824</accession>
<reference evidence="2" key="1">
    <citation type="journal article" date="2013" name="Nat. Genet.">
        <title>The Capsella rubella genome and the genomic consequences of rapid mating system evolution.</title>
        <authorList>
            <person name="Slotte T."/>
            <person name="Hazzouri K.M."/>
            <person name="Agren J.A."/>
            <person name="Koenig D."/>
            <person name="Maumus F."/>
            <person name="Guo Y.L."/>
            <person name="Steige K."/>
            <person name="Platts A.E."/>
            <person name="Escobar J.S."/>
            <person name="Newman L.K."/>
            <person name="Wang W."/>
            <person name="Mandakova T."/>
            <person name="Vello E."/>
            <person name="Smith L.M."/>
            <person name="Henz S.R."/>
            <person name="Steffen J."/>
            <person name="Takuno S."/>
            <person name="Brandvain Y."/>
            <person name="Coop G."/>
            <person name="Andolfatto P."/>
            <person name="Hu T.T."/>
            <person name="Blanchette M."/>
            <person name="Clark R.M."/>
            <person name="Quesneville H."/>
            <person name="Nordborg M."/>
            <person name="Gaut B.S."/>
            <person name="Lysak M.A."/>
            <person name="Jenkins J."/>
            <person name="Grimwood J."/>
            <person name="Chapman J."/>
            <person name="Prochnik S."/>
            <person name="Shu S."/>
            <person name="Rokhsar D."/>
            <person name="Schmutz J."/>
            <person name="Weigel D."/>
            <person name="Wright S.I."/>
        </authorList>
    </citation>
    <scope>NUCLEOTIDE SEQUENCE [LARGE SCALE GENOMIC DNA]</scope>
    <source>
        <strain evidence="2">cv. Monte Gargano</strain>
    </source>
</reference>
<organism evidence="1 2">
    <name type="scientific">Capsella rubella</name>
    <dbReference type="NCBI Taxonomy" id="81985"/>
    <lineage>
        <taxon>Eukaryota</taxon>
        <taxon>Viridiplantae</taxon>
        <taxon>Streptophyta</taxon>
        <taxon>Embryophyta</taxon>
        <taxon>Tracheophyta</taxon>
        <taxon>Spermatophyta</taxon>
        <taxon>Magnoliopsida</taxon>
        <taxon>eudicotyledons</taxon>
        <taxon>Gunneridae</taxon>
        <taxon>Pentapetalae</taxon>
        <taxon>rosids</taxon>
        <taxon>malvids</taxon>
        <taxon>Brassicales</taxon>
        <taxon>Brassicaceae</taxon>
        <taxon>Camelineae</taxon>
        <taxon>Capsella</taxon>
    </lineage>
</organism>
<reference evidence="1" key="2">
    <citation type="journal article" date="2013" name="Nat. Genet.">
        <title>Genome sequencing of Capsella rubella.</title>
        <authorList>
            <person name="Schmutz J."/>
            <person name="Prochnik S."/>
            <person name="Nordborg M."/>
            <person name="Weigel D."/>
            <person name="Rokhsar D."/>
            <person name="Wright S."/>
        </authorList>
    </citation>
    <scope>NUCLEOTIDE SEQUENCE</scope>
</reference>
<evidence type="ECO:0000313" key="2">
    <source>
        <dbReference type="Proteomes" id="UP000029121"/>
    </source>
</evidence>
<keyword evidence="2" id="KW-1185">Reference proteome</keyword>
<dbReference type="AlphaFoldDB" id="R0F824"/>
<dbReference type="Proteomes" id="UP000029121">
    <property type="component" value="Unassembled WGS sequence"/>
</dbReference>
<dbReference type="EMBL" id="KB870811">
    <property type="protein sequence ID" value="EOA17771.1"/>
    <property type="molecule type" value="Genomic_DNA"/>
</dbReference>
<gene>
    <name evidence="1" type="ORF">CARUB_v10006159mg</name>
</gene>